<evidence type="ECO:0000256" key="9">
    <source>
        <dbReference type="RuleBase" id="RU369079"/>
    </source>
</evidence>
<dbReference type="EMBL" id="CP001281">
    <property type="protein sequence ID" value="ACK54063.1"/>
    <property type="molecule type" value="Genomic_DNA"/>
</dbReference>
<evidence type="ECO:0000259" key="10">
    <source>
        <dbReference type="Pfam" id="PF04290"/>
    </source>
</evidence>
<evidence type="ECO:0000313" key="14">
    <source>
        <dbReference type="Proteomes" id="UP000321192"/>
    </source>
</evidence>
<evidence type="ECO:0000256" key="5">
    <source>
        <dbReference type="ARBA" id="ARBA00022692"/>
    </source>
</evidence>
<accession>A0A5C7SET8</accession>
<keyword evidence="5 9" id="KW-0812">Transmembrane</keyword>
<reference evidence="11 13" key="2">
    <citation type="journal article" date="2012" name="Stand. Genomic Sci.">
        <title>Complete genome sequence of Thauera aminoaromatica strain MZ1T.</title>
        <authorList>
            <person name="Jiang K."/>
            <person name="Sanseverino J."/>
            <person name="Chauhan A."/>
            <person name="Lucas S."/>
            <person name="Copeland A."/>
            <person name="Lapidus A."/>
            <person name="Del Rio T.G."/>
            <person name="Dalin E."/>
            <person name="Tice H."/>
            <person name="Bruce D."/>
            <person name="Goodwin L."/>
            <person name="Pitluck S."/>
            <person name="Sims D."/>
            <person name="Brettin T."/>
            <person name="Detter J.C."/>
            <person name="Han C."/>
            <person name="Chang Y.J."/>
            <person name="Larimer F."/>
            <person name="Land M."/>
            <person name="Hauser L."/>
            <person name="Kyrpides N.C."/>
            <person name="Mikhailova N."/>
            <person name="Moser S."/>
            <person name="Jegier P."/>
            <person name="Close D."/>
            <person name="Debruyn J.M."/>
            <person name="Wang Y."/>
            <person name="Layton A.C."/>
            <person name="Allen M.S."/>
            <person name="Sayler G.S."/>
        </authorList>
    </citation>
    <scope>NUCLEOTIDE SEQUENCE [LARGE SCALE GENOMIC DNA]</scope>
    <source>
        <strain evidence="11 13">MZ1T</strain>
    </source>
</reference>
<dbReference type="STRING" id="85643.Tmz1t_1304"/>
<comment type="function">
    <text evidence="9">Part of the tripartite ATP-independent periplasmic (TRAP) transport system.</text>
</comment>
<name>C4ZM08_THASP</name>
<comment type="subunit">
    <text evidence="9">The complex comprises the extracytoplasmic solute receptor protein and the two transmembrane proteins.</text>
</comment>
<keyword evidence="13" id="KW-1185">Reference proteome</keyword>
<protein>
    <recommendedName>
        <fullName evidence="9">TRAP transporter small permease protein</fullName>
    </recommendedName>
</protein>
<dbReference type="Proteomes" id="UP000002186">
    <property type="component" value="Chromosome"/>
</dbReference>
<keyword evidence="6 9" id="KW-1133">Transmembrane helix</keyword>
<dbReference type="PANTHER" id="PTHR35011">
    <property type="entry name" value="2,3-DIKETO-L-GULONATE TRAP TRANSPORTER SMALL PERMEASE PROTEIN YIAM"/>
    <property type="match status" value="1"/>
</dbReference>
<dbReference type="RefSeq" id="WP_004303787.1">
    <property type="nucleotide sequence ID" value="NC_011662.2"/>
</dbReference>
<reference evidence="13" key="1">
    <citation type="submission" date="2009-05" db="EMBL/GenBank/DDBJ databases">
        <title>Complete sequence of chromosome of Thauera sp. MZ1T.</title>
        <authorList>
            <consortium name="US DOE Joint Genome Institute"/>
            <person name="Lucas S."/>
            <person name="Copeland A."/>
            <person name="Lapidus A."/>
            <person name="Glavina del Rio T."/>
            <person name="Dalin E."/>
            <person name="Tice H."/>
            <person name="Bruce D."/>
            <person name="Goodwin L."/>
            <person name="Pitluck S."/>
            <person name="Sims D."/>
            <person name="Brettin T."/>
            <person name="Detter J.C."/>
            <person name="Han C."/>
            <person name="Larimer F."/>
            <person name="Land M."/>
            <person name="Hauser L."/>
            <person name="Kyrpides N."/>
            <person name="Mikhailova N."/>
            <person name="Sayler G.S."/>
        </authorList>
    </citation>
    <scope>NUCLEOTIDE SEQUENCE [LARGE SCALE GENOMIC DNA]</scope>
    <source>
        <strain evidence="13">MZ1T</strain>
    </source>
</reference>
<gene>
    <name evidence="11" type="ordered locus">Tmz1t_1304</name>
    <name evidence="12" type="ORF">E6Q80_15625</name>
</gene>
<accession>C4ZM08</accession>
<evidence type="ECO:0000256" key="6">
    <source>
        <dbReference type="ARBA" id="ARBA00022989"/>
    </source>
</evidence>
<evidence type="ECO:0000256" key="2">
    <source>
        <dbReference type="ARBA" id="ARBA00022448"/>
    </source>
</evidence>
<evidence type="ECO:0000256" key="8">
    <source>
        <dbReference type="ARBA" id="ARBA00038436"/>
    </source>
</evidence>
<dbReference type="EMBL" id="SSFD01000247">
    <property type="protein sequence ID" value="TXH82334.1"/>
    <property type="molecule type" value="Genomic_DNA"/>
</dbReference>
<evidence type="ECO:0000256" key="7">
    <source>
        <dbReference type="ARBA" id="ARBA00023136"/>
    </source>
</evidence>
<keyword evidence="3" id="KW-1003">Cell membrane</keyword>
<evidence type="ECO:0000256" key="1">
    <source>
        <dbReference type="ARBA" id="ARBA00004429"/>
    </source>
</evidence>
<evidence type="ECO:0000313" key="12">
    <source>
        <dbReference type="EMBL" id="TXH82334.1"/>
    </source>
</evidence>
<dbReference type="KEGG" id="tmz:Tmz1t_1304"/>
<keyword evidence="4 9" id="KW-0997">Cell inner membrane</keyword>
<dbReference type="Proteomes" id="UP000321192">
    <property type="component" value="Unassembled WGS sequence"/>
</dbReference>
<evidence type="ECO:0000256" key="3">
    <source>
        <dbReference type="ARBA" id="ARBA00022475"/>
    </source>
</evidence>
<evidence type="ECO:0000313" key="13">
    <source>
        <dbReference type="Proteomes" id="UP000002186"/>
    </source>
</evidence>
<dbReference type="HOGENOM" id="CLU_086356_8_6_4"/>
<dbReference type="InterPro" id="IPR007387">
    <property type="entry name" value="TRAP_DctQ"/>
</dbReference>
<feature type="transmembrane region" description="Helical" evidence="9">
    <location>
        <begin position="128"/>
        <end position="153"/>
    </location>
</feature>
<dbReference type="GO" id="GO:0022857">
    <property type="term" value="F:transmembrane transporter activity"/>
    <property type="evidence" value="ECO:0007669"/>
    <property type="project" value="UniProtKB-UniRule"/>
</dbReference>
<keyword evidence="2 9" id="KW-0813">Transport</keyword>
<feature type="domain" description="Tripartite ATP-independent periplasmic transporters DctQ component" evidence="10">
    <location>
        <begin position="23"/>
        <end position="146"/>
    </location>
</feature>
<organism evidence="11 13">
    <name type="scientific">Thauera aminoaromatica</name>
    <dbReference type="NCBI Taxonomy" id="164330"/>
    <lineage>
        <taxon>Bacteria</taxon>
        <taxon>Pseudomonadati</taxon>
        <taxon>Pseudomonadota</taxon>
        <taxon>Betaproteobacteria</taxon>
        <taxon>Rhodocyclales</taxon>
        <taxon>Zoogloeaceae</taxon>
        <taxon>Thauera</taxon>
    </lineage>
</organism>
<dbReference type="InterPro" id="IPR055348">
    <property type="entry name" value="DctQ"/>
</dbReference>
<sequence length="170" mass="18568">MDAYLSRIRKGVEALLILTLAGMVLLTFIDVIGRRLFGAPLYGAHDATEHLMAIMVFCGLPLLTAARGHLTVDLFDKWLLRPGWVWWHRLVSALVALVLLLIAYEFLNSAIEAGKIQEISQSLSIPRGGMYGFIAFTSLLSALAALLGCFAAPPSHPVTVQSHATQERAK</sequence>
<dbReference type="Pfam" id="PF04290">
    <property type="entry name" value="DctQ"/>
    <property type="match status" value="1"/>
</dbReference>
<comment type="similarity">
    <text evidence="8 9">Belongs to the TRAP transporter small permease family.</text>
</comment>
<proteinExistence type="inferred from homology"/>
<dbReference type="eggNOG" id="COG3090">
    <property type="taxonomic scope" value="Bacteria"/>
</dbReference>
<reference evidence="12 14" key="3">
    <citation type="submission" date="2018-09" db="EMBL/GenBank/DDBJ databases">
        <title>Metagenome Assembled Genomes from an Advanced Water Purification Facility.</title>
        <authorList>
            <person name="Stamps B.W."/>
            <person name="Spear J.R."/>
        </authorList>
    </citation>
    <scope>NUCLEOTIDE SEQUENCE [LARGE SCALE GENOMIC DNA]</scope>
    <source>
        <strain evidence="12">Bin_27_1</strain>
    </source>
</reference>
<feature type="transmembrane region" description="Helical" evidence="9">
    <location>
        <begin position="86"/>
        <end position="107"/>
    </location>
</feature>
<keyword evidence="7 9" id="KW-0472">Membrane</keyword>
<feature type="transmembrane region" description="Helical" evidence="9">
    <location>
        <begin position="49"/>
        <end position="66"/>
    </location>
</feature>
<dbReference type="AlphaFoldDB" id="C4ZM08"/>
<evidence type="ECO:0000313" key="11">
    <source>
        <dbReference type="EMBL" id="ACK54063.1"/>
    </source>
</evidence>
<evidence type="ECO:0000256" key="4">
    <source>
        <dbReference type="ARBA" id="ARBA00022519"/>
    </source>
</evidence>
<feature type="transmembrane region" description="Helical" evidence="9">
    <location>
        <begin position="14"/>
        <end position="37"/>
    </location>
</feature>
<dbReference type="OrthoDB" id="2877624at2"/>
<dbReference type="GO" id="GO:0005886">
    <property type="term" value="C:plasma membrane"/>
    <property type="evidence" value="ECO:0007669"/>
    <property type="project" value="UniProtKB-SubCell"/>
</dbReference>
<comment type="subcellular location">
    <subcellularLocation>
        <location evidence="1 9">Cell inner membrane</location>
        <topology evidence="1 9">Multi-pass membrane protein</topology>
    </subcellularLocation>
</comment>